<gene>
    <name evidence="1" type="ORF">SPIROBIBN47_410019</name>
</gene>
<proteinExistence type="predicted"/>
<protein>
    <submittedName>
        <fullName evidence="1">Uncharacterized protein</fullName>
    </submittedName>
</protein>
<name>A0A3P3XL62_9SPIR</name>
<dbReference type="EMBL" id="FWDM01000036">
    <property type="protein sequence ID" value="SLM15286.1"/>
    <property type="molecule type" value="Genomic_DNA"/>
</dbReference>
<reference evidence="1" key="1">
    <citation type="submission" date="2017-02" db="EMBL/GenBank/DDBJ databases">
        <authorList>
            <person name="Regsiter A."/>
            <person name="William W."/>
        </authorList>
    </citation>
    <scope>NUCLEOTIDE SEQUENCE</scope>
    <source>
        <strain evidence="1">Bib</strain>
    </source>
</reference>
<sequence>MKDILLTIFAVLRFIYNHSKITGKRNGSEFFADRIVQAATEKTLLAFAERLSKLVDADIGSIWESRGVEFLRISGTQDAAKVYQWIRLYPRIVAMISALPRMEQVEEAIESIEIESVKEDGCAIPQGKYEIPIEITTLSPLAHGADIKAGNATLFRRMQVLSDTGATLSLPFYSGNALRGQMRDLLADDFLRAIDIKPSRTNPPIALWFFHTIYAGGALEENSDAAKAFGKLLGTNGAIKAEGIYQFRDTLPMISALGCSIGNRIIEGRANFGDFRPCCYEWSNGNIKVSELMTWEFLTRREDFEGHEDGDNKSMIATIECIKPGVVLQGGIDIRGHASELERSVIGKGLSLLADRGFIGAYSRQGFGKVRIEIENAPDGKLYENYLAENKNKIIDYLESLGAICMPSI</sequence>
<dbReference type="AlphaFoldDB" id="A0A3P3XL62"/>
<accession>A0A3P3XL62</accession>
<evidence type="ECO:0000313" key="1">
    <source>
        <dbReference type="EMBL" id="SLM15286.1"/>
    </source>
</evidence>
<organism evidence="1">
    <name type="scientific">uncultured spirochete</name>
    <dbReference type="NCBI Taxonomy" id="156406"/>
    <lineage>
        <taxon>Bacteria</taxon>
        <taxon>Pseudomonadati</taxon>
        <taxon>Spirochaetota</taxon>
        <taxon>Spirochaetia</taxon>
        <taxon>Spirochaetales</taxon>
        <taxon>environmental samples</taxon>
    </lineage>
</organism>